<accession>A0ACA8R4G1</accession>
<reference evidence="1" key="1">
    <citation type="submission" date="2019-06" db="EMBL/GenBank/DDBJ databases">
        <title>Complete genome sequence of Methanobrevibacter arboriphilus strain SA.</title>
        <authorList>
            <person name="Asakawa S."/>
        </authorList>
    </citation>
    <scope>NUCLEOTIDE SEQUENCE</scope>
    <source>
        <strain evidence="1">SA</strain>
    </source>
</reference>
<dbReference type="Proteomes" id="UP000825015">
    <property type="component" value="Chromosome"/>
</dbReference>
<evidence type="ECO:0000313" key="1">
    <source>
        <dbReference type="EMBL" id="BBL62621.1"/>
    </source>
</evidence>
<organism evidence="1 2">
    <name type="scientific">Methanobrevibacter arboriphilus</name>
    <dbReference type="NCBI Taxonomy" id="39441"/>
    <lineage>
        <taxon>Archaea</taxon>
        <taxon>Methanobacteriati</taxon>
        <taxon>Methanobacteriota</taxon>
        <taxon>Methanomada group</taxon>
        <taxon>Methanobacteria</taxon>
        <taxon>Methanobacteriales</taxon>
        <taxon>Methanobacteriaceae</taxon>
        <taxon>Methanobrevibacter</taxon>
    </lineage>
</organism>
<proteinExistence type="predicted"/>
<dbReference type="EMBL" id="AP019779">
    <property type="protein sequence ID" value="BBL62621.1"/>
    <property type="molecule type" value="Genomic_DNA"/>
</dbReference>
<protein>
    <submittedName>
        <fullName evidence="1">Uncharacterized protein</fullName>
    </submittedName>
</protein>
<sequence length="517" mass="61282">MSLKNLKIPHIPYLNFNQDKDKNIIFQAISGVIKSTSEDKKDDIFDIKLVISNDIKIYFSISLFSTYFFKKYGEYEEDKKNIVDGTPDISFYSNIYFVDSKNRYDVKIKNFFVDSYKFNFSGDYSTLKAYIVGVCEEIVVYDNDFSDNETVESWEIIENTIFSQPKGFGFKNIQIEKLFLKGLDTNEFNSVNLNKKCINQFKYATGYFYYKDKFKNLNKWDKRLDNIYYLLAFYNSDFNNRRITLIEGENKTKMIFRDRYLGESNGKNIFEKNGYNLFNLIDSTYSPLTNLELKEIDFKLLIEYFIYIENAYNIKNEILFSSIFLEILKNQYKTNNDSTLLDNLKNALNVHELNSNKLFEILHANYGIDFKKIEKNILNEYKNSKDRKNILKMFAMFKSNYFLNKLKLYRNNIVHTGKMNISVEENIEIIDEISKYLKKSFNGNKNEEILDKISNSLNDEINSGNFREDFDLQQNFLKEFIIIILLAIFDVNCNIKRNTIMGNNISRNSIDYLNQFK</sequence>
<evidence type="ECO:0000313" key="2">
    <source>
        <dbReference type="Proteomes" id="UP000825015"/>
    </source>
</evidence>
<gene>
    <name evidence="1" type="ORF">MarbSA_16610</name>
</gene>
<name>A0ACA8R4G1_METAZ</name>
<keyword evidence="2" id="KW-1185">Reference proteome</keyword>